<evidence type="ECO:0000256" key="3">
    <source>
        <dbReference type="ARBA" id="ARBA00012737"/>
    </source>
</evidence>
<feature type="active site" description="For GATase activity" evidence="9">
    <location>
        <position position="2"/>
    </location>
</feature>
<evidence type="ECO:0000313" key="14">
    <source>
        <dbReference type="Proteomes" id="UP001165074"/>
    </source>
</evidence>
<dbReference type="GO" id="GO:0006529">
    <property type="term" value="P:asparagine biosynthetic process"/>
    <property type="evidence" value="ECO:0007669"/>
    <property type="project" value="UniProtKB-KW"/>
</dbReference>
<evidence type="ECO:0000256" key="2">
    <source>
        <dbReference type="ARBA" id="ARBA00005752"/>
    </source>
</evidence>
<reference evidence="13" key="1">
    <citation type="submission" date="2023-03" db="EMBL/GenBank/DDBJ databases">
        <title>Actinoallomurus iriomotensis NBRC 103684.</title>
        <authorList>
            <person name="Ichikawa N."/>
            <person name="Sato H."/>
            <person name="Tonouchi N."/>
        </authorList>
    </citation>
    <scope>NUCLEOTIDE SEQUENCE</scope>
    <source>
        <strain evidence="13">NBRC 103684</strain>
    </source>
</reference>
<comment type="catalytic activity">
    <reaction evidence="8">
        <text>L-aspartate + L-glutamine + ATP + H2O = L-asparagine + L-glutamate + AMP + diphosphate + H(+)</text>
        <dbReference type="Rhea" id="RHEA:12228"/>
        <dbReference type="ChEBI" id="CHEBI:15377"/>
        <dbReference type="ChEBI" id="CHEBI:15378"/>
        <dbReference type="ChEBI" id="CHEBI:29985"/>
        <dbReference type="ChEBI" id="CHEBI:29991"/>
        <dbReference type="ChEBI" id="CHEBI:30616"/>
        <dbReference type="ChEBI" id="CHEBI:33019"/>
        <dbReference type="ChEBI" id="CHEBI:58048"/>
        <dbReference type="ChEBI" id="CHEBI:58359"/>
        <dbReference type="ChEBI" id="CHEBI:456215"/>
        <dbReference type="EC" id="6.3.5.4"/>
    </reaction>
</comment>
<dbReference type="InterPro" id="IPR001962">
    <property type="entry name" value="Asn_synthase"/>
</dbReference>
<dbReference type="EC" id="6.3.5.4" evidence="3"/>
<comment type="similarity">
    <text evidence="2">Belongs to the asparagine synthetase family.</text>
</comment>
<dbReference type="PANTHER" id="PTHR43284:SF1">
    <property type="entry name" value="ASPARAGINE SYNTHETASE"/>
    <property type="match status" value="1"/>
</dbReference>
<evidence type="ECO:0000256" key="9">
    <source>
        <dbReference type="PIRSR" id="PIRSR001589-1"/>
    </source>
</evidence>
<comment type="caution">
    <text evidence="13">The sequence shown here is derived from an EMBL/GenBank/DDBJ whole genome shotgun (WGS) entry which is preliminary data.</text>
</comment>
<dbReference type="Proteomes" id="UP001165074">
    <property type="component" value="Unassembled WGS sequence"/>
</dbReference>
<dbReference type="Pfam" id="PF13537">
    <property type="entry name" value="GATase_7"/>
    <property type="match status" value="1"/>
</dbReference>
<keyword evidence="4 10" id="KW-0547">Nucleotide-binding</keyword>
<feature type="domain" description="Glutamine amidotransferase type-2" evidence="12">
    <location>
        <begin position="2"/>
        <end position="214"/>
    </location>
</feature>
<dbReference type="Gene3D" id="3.60.20.10">
    <property type="entry name" value="Glutamine Phosphoribosylpyrophosphate, subunit 1, domain 1"/>
    <property type="match status" value="1"/>
</dbReference>
<accession>A0A9W6SFR1</accession>
<evidence type="ECO:0000313" key="13">
    <source>
        <dbReference type="EMBL" id="GLY92598.1"/>
    </source>
</evidence>
<feature type="binding site" evidence="10">
    <location>
        <position position="100"/>
    </location>
    <ligand>
        <name>L-glutamine</name>
        <dbReference type="ChEBI" id="CHEBI:58359"/>
    </ligand>
</feature>
<dbReference type="SUPFAM" id="SSF56235">
    <property type="entry name" value="N-terminal nucleophile aminohydrolases (Ntn hydrolases)"/>
    <property type="match status" value="1"/>
</dbReference>
<evidence type="ECO:0000256" key="4">
    <source>
        <dbReference type="ARBA" id="ARBA00022741"/>
    </source>
</evidence>
<keyword evidence="14" id="KW-1185">Reference proteome</keyword>
<evidence type="ECO:0000259" key="12">
    <source>
        <dbReference type="PROSITE" id="PS51278"/>
    </source>
</evidence>
<keyword evidence="9" id="KW-0028">Amino-acid biosynthesis</keyword>
<gene>
    <name evidence="13" type="ORF">Airi02_105260</name>
</gene>
<feature type="site" description="Important for beta-aspartyl-AMP intermediate formation" evidence="11">
    <location>
        <position position="372"/>
    </location>
</feature>
<feature type="binding site" evidence="10">
    <location>
        <position position="296"/>
    </location>
    <ligand>
        <name>ATP</name>
        <dbReference type="ChEBI" id="CHEBI:30616"/>
    </ligand>
</feature>
<dbReference type="InterPro" id="IPR033738">
    <property type="entry name" value="AsnB_N"/>
</dbReference>
<dbReference type="InterPro" id="IPR051786">
    <property type="entry name" value="ASN_synthetase/amidase"/>
</dbReference>
<evidence type="ECO:0000256" key="8">
    <source>
        <dbReference type="ARBA" id="ARBA00048741"/>
    </source>
</evidence>
<proteinExistence type="inferred from homology"/>
<dbReference type="SUPFAM" id="SSF52402">
    <property type="entry name" value="Adenine nucleotide alpha hydrolases-like"/>
    <property type="match status" value="1"/>
</dbReference>
<evidence type="ECO:0000256" key="11">
    <source>
        <dbReference type="PIRSR" id="PIRSR001589-3"/>
    </source>
</evidence>
<dbReference type="GO" id="GO:0005524">
    <property type="term" value="F:ATP binding"/>
    <property type="evidence" value="ECO:0007669"/>
    <property type="project" value="UniProtKB-KW"/>
</dbReference>
<evidence type="ECO:0000256" key="1">
    <source>
        <dbReference type="ARBA" id="ARBA00005187"/>
    </source>
</evidence>
<dbReference type="EMBL" id="BSTK01000031">
    <property type="protein sequence ID" value="GLY92598.1"/>
    <property type="molecule type" value="Genomic_DNA"/>
</dbReference>
<protein>
    <recommendedName>
        <fullName evidence="3">asparagine synthase (glutamine-hydrolyzing)</fullName>
        <ecNumber evidence="3">6.3.5.4</ecNumber>
    </recommendedName>
</protein>
<dbReference type="PIRSF" id="PIRSF001589">
    <property type="entry name" value="Asn_synthetase_glu-h"/>
    <property type="match status" value="1"/>
</dbReference>
<dbReference type="GO" id="GO:0004066">
    <property type="term" value="F:asparagine synthase (glutamine-hydrolyzing) activity"/>
    <property type="evidence" value="ECO:0007669"/>
    <property type="project" value="UniProtKB-EC"/>
</dbReference>
<dbReference type="RefSeq" id="WP_285584911.1">
    <property type="nucleotide sequence ID" value="NZ_BSTK01000031.1"/>
</dbReference>
<dbReference type="NCBIfam" id="TIGR01536">
    <property type="entry name" value="asn_synth_AEB"/>
    <property type="match status" value="1"/>
</dbReference>
<keyword evidence="5 10" id="KW-0067">ATP-binding</keyword>
<evidence type="ECO:0000256" key="7">
    <source>
        <dbReference type="ARBA" id="ARBA00022962"/>
    </source>
</evidence>
<dbReference type="CDD" id="cd01991">
    <property type="entry name" value="Asn_synthase_B_C"/>
    <property type="match status" value="1"/>
</dbReference>
<keyword evidence="7 9" id="KW-0315">Glutamine amidotransferase</keyword>
<dbReference type="InterPro" id="IPR014729">
    <property type="entry name" value="Rossmann-like_a/b/a_fold"/>
</dbReference>
<comment type="pathway">
    <text evidence="1">Amino-acid biosynthesis; L-asparagine biosynthesis; L-asparagine from L-aspartate (L-Gln route): step 1/1.</text>
</comment>
<dbReference type="InterPro" id="IPR017932">
    <property type="entry name" value="GATase_2_dom"/>
</dbReference>
<dbReference type="AlphaFoldDB" id="A0A9W6SFR1"/>
<dbReference type="CDD" id="cd00712">
    <property type="entry name" value="AsnB"/>
    <property type="match status" value="1"/>
</dbReference>
<organism evidence="13 14">
    <name type="scientific">Actinoallomurus iriomotensis</name>
    <dbReference type="NCBI Taxonomy" id="478107"/>
    <lineage>
        <taxon>Bacteria</taxon>
        <taxon>Bacillati</taxon>
        <taxon>Actinomycetota</taxon>
        <taxon>Actinomycetes</taxon>
        <taxon>Streptosporangiales</taxon>
        <taxon>Thermomonosporaceae</taxon>
        <taxon>Actinoallomurus</taxon>
    </lineage>
</organism>
<name>A0A9W6SFR1_9ACTN</name>
<evidence type="ECO:0000256" key="6">
    <source>
        <dbReference type="ARBA" id="ARBA00022888"/>
    </source>
</evidence>
<sequence>MCGLAGVMDLRSERPVERTELSAMTATLTHRGPDAGGQFLGEGVGFGFRRLSIIDVARSNQPITSEDGTVTLICNGEIYNYRELRSALTARGHRFATDGDVEVIVHLYEDKGVELLGDLRGQFAFALYDQRLRQLFLARDHLGVLPLFYTRTPDDLLIFGSEVKAVLRHPGVRRAVDLTGLDQVLTFPGLVSPRTMFAGVHSLEPGHCLLVRDGQMRKTRYWDLDYPRLSQEQPLSTASAETYAEGLRTVLAGAVGRHLQADVPVGLYLSGGLDSSLVAAMANEAEPGAGRHSFSIAFSEGALDESRFQRLMAEKIGSAHHEISMGADDLVDRFTQMVRHAECPVKETYNTCSLALSQAAREAGVKVVLAGEGADELFGGYPGYRFDRAAPAAARRLRGVDAALEERTRQRLWGDPTIAYERDYHMWSETRRELYSEGVAEAFPDFDCHNFPPVDHGRLRDRHPLHQRSYLDVKLRLADHLLADHGDRMAMANSVEARYPFLDLDVVEFAAGIPARLTAEHLTEKYILKQTASGLVPVEIIQREKFGFRAPGSPALLRQNAEWVGDMLAPERIRRQGYFEPGVVERLRAKHLAPTDDVHPHLDDDLLLVVLSFGVLLDLFDLPDHS</sequence>
<dbReference type="Gene3D" id="3.40.50.620">
    <property type="entry name" value="HUPs"/>
    <property type="match status" value="1"/>
</dbReference>
<evidence type="ECO:0000256" key="5">
    <source>
        <dbReference type="ARBA" id="ARBA00022840"/>
    </source>
</evidence>
<keyword evidence="6 9" id="KW-0061">Asparagine biosynthesis</keyword>
<dbReference type="InterPro" id="IPR006426">
    <property type="entry name" value="Asn_synth_AEB"/>
</dbReference>
<dbReference type="Pfam" id="PF00733">
    <property type="entry name" value="Asn_synthase"/>
    <property type="match status" value="1"/>
</dbReference>
<dbReference type="InterPro" id="IPR029055">
    <property type="entry name" value="Ntn_hydrolases_N"/>
</dbReference>
<dbReference type="PROSITE" id="PS51278">
    <property type="entry name" value="GATASE_TYPE_2"/>
    <property type="match status" value="1"/>
</dbReference>
<dbReference type="GO" id="GO:0005829">
    <property type="term" value="C:cytosol"/>
    <property type="evidence" value="ECO:0007669"/>
    <property type="project" value="TreeGrafter"/>
</dbReference>
<evidence type="ECO:0000256" key="10">
    <source>
        <dbReference type="PIRSR" id="PIRSR001589-2"/>
    </source>
</evidence>
<dbReference type="PANTHER" id="PTHR43284">
    <property type="entry name" value="ASPARAGINE SYNTHETASE (GLUTAMINE-HYDROLYZING)"/>
    <property type="match status" value="1"/>
</dbReference>